<sequence>MSQTQKPQRGAWSEPEDEPEPEPEPEPLVLEISERPQPRPEPVQQVRRIFEDIRTEEEHKKFTEEHDIRVRQVVEEPEPVAYAPIQVAPAPQPRPPSPAEQHQAPRQKVHQLPQAGFIQVTGHRNHSAVPGPNQKMNQNLNQNLSHWYWRSLRGLSLDQNQFNRSEGSLKISGQKRTQEVH</sequence>
<evidence type="ECO:0000313" key="2">
    <source>
        <dbReference type="Proteomes" id="UP000695022"/>
    </source>
</evidence>
<protein>
    <submittedName>
        <fullName evidence="3">Protein TsetseEP-like</fullName>
    </submittedName>
</protein>
<feature type="compositionally biased region" description="Acidic residues" evidence="1">
    <location>
        <begin position="14"/>
        <end position="25"/>
    </location>
</feature>
<feature type="region of interest" description="Disordered" evidence="1">
    <location>
        <begin position="81"/>
        <end position="111"/>
    </location>
</feature>
<dbReference type="RefSeq" id="XP_014664068.1">
    <property type="nucleotide sequence ID" value="XM_014808582.1"/>
</dbReference>
<dbReference type="GeneID" id="106806587"/>
<feature type="region of interest" description="Disordered" evidence="1">
    <location>
        <begin position="1"/>
        <end position="48"/>
    </location>
</feature>
<gene>
    <name evidence="3" type="primary">LOC106806587</name>
</gene>
<proteinExistence type="predicted"/>
<dbReference type="Proteomes" id="UP000695022">
    <property type="component" value="Unplaced"/>
</dbReference>
<evidence type="ECO:0000313" key="3">
    <source>
        <dbReference type="RefSeq" id="XP_014664068.1"/>
    </source>
</evidence>
<organism evidence="2 3">
    <name type="scientific">Priapulus caudatus</name>
    <name type="common">Priapulid worm</name>
    <dbReference type="NCBI Taxonomy" id="37621"/>
    <lineage>
        <taxon>Eukaryota</taxon>
        <taxon>Metazoa</taxon>
        <taxon>Ecdysozoa</taxon>
        <taxon>Scalidophora</taxon>
        <taxon>Priapulida</taxon>
        <taxon>Priapulimorpha</taxon>
        <taxon>Priapulimorphida</taxon>
        <taxon>Priapulidae</taxon>
        <taxon>Priapulus</taxon>
    </lineage>
</organism>
<keyword evidence="2" id="KW-1185">Reference proteome</keyword>
<reference evidence="3" key="1">
    <citation type="submission" date="2025-08" db="UniProtKB">
        <authorList>
            <consortium name="RefSeq"/>
        </authorList>
    </citation>
    <scope>IDENTIFICATION</scope>
</reference>
<evidence type="ECO:0000256" key="1">
    <source>
        <dbReference type="SAM" id="MobiDB-lite"/>
    </source>
</evidence>
<accession>A0ABM1DVU7</accession>
<name>A0ABM1DVU7_PRICU</name>